<name>A0A7G2CT62_9TRYP</name>
<sequence>MADMLSHCTDLWVTSCSPAVAVTRVMQRNQLPRKDAEQRVASQGGLKEMTEKIRKSGFDRQCVSIFETDHVTLEEGLAEVEQAFQPYFDKHFHKP</sequence>
<dbReference type="Gene3D" id="3.40.50.300">
    <property type="entry name" value="P-loop containing nucleotide triphosphate hydrolases"/>
    <property type="match status" value="1"/>
</dbReference>
<protein>
    <submittedName>
        <fullName evidence="1">Uncharacterized protein</fullName>
    </submittedName>
</protein>
<accession>A0A7G2CT62</accession>
<keyword evidence="2" id="KW-1185">Reference proteome</keyword>
<evidence type="ECO:0000313" key="1">
    <source>
        <dbReference type="EMBL" id="CAD2222241.1"/>
    </source>
</evidence>
<dbReference type="AlphaFoldDB" id="A0A7G2CT62"/>
<dbReference type="EMBL" id="LR877169">
    <property type="protein sequence ID" value="CAD2222241.1"/>
    <property type="molecule type" value="Genomic_DNA"/>
</dbReference>
<dbReference type="Proteomes" id="UP000515908">
    <property type="component" value="Chromosome 25"/>
</dbReference>
<reference evidence="1 2" key="1">
    <citation type="submission" date="2020-08" db="EMBL/GenBank/DDBJ databases">
        <authorList>
            <person name="Newling K."/>
            <person name="Davey J."/>
            <person name="Forrester S."/>
        </authorList>
    </citation>
    <scope>NUCLEOTIDE SEQUENCE [LARGE SCALE GENOMIC DNA]</scope>
    <source>
        <strain evidence="2">Crithidia deanei Carvalho (ATCC PRA-265)</strain>
    </source>
</reference>
<organism evidence="1 2">
    <name type="scientific">Angomonas deanei</name>
    <dbReference type="NCBI Taxonomy" id="59799"/>
    <lineage>
        <taxon>Eukaryota</taxon>
        <taxon>Discoba</taxon>
        <taxon>Euglenozoa</taxon>
        <taxon>Kinetoplastea</taxon>
        <taxon>Metakinetoplastina</taxon>
        <taxon>Trypanosomatida</taxon>
        <taxon>Trypanosomatidae</taxon>
        <taxon>Strigomonadinae</taxon>
        <taxon>Angomonas</taxon>
    </lineage>
</organism>
<gene>
    <name evidence="1" type="ORF">ADEAN_000978100</name>
</gene>
<proteinExistence type="predicted"/>
<evidence type="ECO:0000313" key="2">
    <source>
        <dbReference type="Proteomes" id="UP000515908"/>
    </source>
</evidence>
<dbReference type="VEuPathDB" id="TriTrypDB:ADEAN_000978100"/>
<dbReference type="InterPro" id="IPR027417">
    <property type="entry name" value="P-loop_NTPase"/>
</dbReference>